<organism evidence="2 3">
    <name type="scientific">Brassica carinata</name>
    <name type="common">Ethiopian mustard</name>
    <name type="synonym">Abyssinian cabbage</name>
    <dbReference type="NCBI Taxonomy" id="52824"/>
    <lineage>
        <taxon>Eukaryota</taxon>
        <taxon>Viridiplantae</taxon>
        <taxon>Streptophyta</taxon>
        <taxon>Embryophyta</taxon>
        <taxon>Tracheophyta</taxon>
        <taxon>Spermatophyta</taxon>
        <taxon>Magnoliopsida</taxon>
        <taxon>eudicotyledons</taxon>
        <taxon>Gunneridae</taxon>
        <taxon>Pentapetalae</taxon>
        <taxon>rosids</taxon>
        <taxon>malvids</taxon>
        <taxon>Brassicales</taxon>
        <taxon>Brassicaceae</taxon>
        <taxon>Brassiceae</taxon>
        <taxon>Brassica</taxon>
    </lineage>
</organism>
<accession>A0A8X7V6X9</accession>
<comment type="caution">
    <text evidence="2">The sequence shown here is derived from an EMBL/GenBank/DDBJ whole genome shotgun (WGS) entry which is preliminary data.</text>
</comment>
<dbReference type="EMBL" id="JAAMPC010000007">
    <property type="protein sequence ID" value="KAG2304619.1"/>
    <property type="molecule type" value="Genomic_DNA"/>
</dbReference>
<proteinExistence type="predicted"/>
<evidence type="ECO:0000313" key="3">
    <source>
        <dbReference type="Proteomes" id="UP000886595"/>
    </source>
</evidence>
<dbReference type="Proteomes" id="UP000886595">
    <property type="component" value="Unassembled WGS sequence"/>
</dbReference>
<gene>
    <name evidence="2" type="ORF">Bca52824_033270</name>
</gene>
<evidence type="ECO:0000313" key="2">
    <source>
        <dbReference type="EMBL" id="KAG2304619.1"/>
    </source>
</evidence>
<protein>
    <submittedName>
        <fullName evidence="2">Uncharacterized protein</fullName>
    </submittedName>
</protein>
<reference evidence="2 3" key="1">
    <citation type="submission" date="2020-02" db="EMBL/GenBank/DDBJ databases">
        <authorList>
            <person name="Ma Q."/>
            <person name="Huang Y."/>
            <person name="Song X."/>
            <person name="Pei D."/>
        </authorList>
    </citation>
    <scope>NUCLEOTIDE SEQUENCE [LARGE SCALE GENOMIC DNA]</scope>
    <source>
        <strain evidence="2">Sxm20200214</strain>
        <tissue evidence="2">Leaf</tissue>
    </source>
</reference>
<evidence type="ECO:0000256" key="1">
    <source>
        <dbReference type="SAM" id="MobiDB-lite"/>
    </source>
</evidence>
<sequence>MVLQVRVRRMVLEDSLQEMFPQWPNERQDPQVDRLITDIHTGTFGKGFWEAQGNAQGKGNEKKKKQTKGGVSRLSHPLRSEESEHQ</sequence>
<feature type="region of interest" description="Disordered" evidence="1">
    <location>
        <begin position="48"/>
        <end position="86"/>
    </location>
</feature>
<name>A0A8X7V6X9_BRACI</name>
<keyword evidence="3" id="KW-1185">Reference proteome</keyword>
<dbReference type="AlphaFoldDB" id="A0A8X7V6X9"/>
<dbReference type="OrthoDB" id="1110567at2759"/>